<name>A0A4Q7YVJ0_9BACT</name>
<keyword evidence="11" id="KW-1185">Reference proteome</keyword>
<protein>
    <submittedName>
        <fullName evidence="10">TonB-dependent receptor-like protein</fullName>
    </submittedName>
</protein>
<evidence type="ECO:0000256" key="4">
    <source>
        <dbReference type="ARBA" id="ARBA00022692"/>
    </source>
</evidence>
<evidence type="ECO:0000259" key="9">
    <source>
        <dbReference type="Pfam" id="PF25183"/>
    </source>
</evidence>
<evidence type="ECO:0000256" key="3">
    <source>
        <dbReference type="ARBA" id="ARBA00022452"/>
    </source>
</evidence>
<dbReference type="SUPFAM" id="SSF56935">
    <property type="entry name" value="Porins"/>
    <property type="match status" value="1"/>
</dbReference>
<dbReference type="PANTHER" id="PTHR30069">
    <property type="entry name" value="TONB-DEPENDENT OUTER MEMBRANE RECEPTOR"/>
    <property type="match status" value="1"/>
</dbReference>
<evidence type="ECO:0000256" key="1">
    <source>
        <dbReference type="ARBA" id="ARBA00004571"/>
    </source>
</evidence>
<feature type="chain" id="PRO_5020631059" evidence="7">
    <location>
        <begin position="23"/>
        <end position="1124"/>
    </location>
</feature>
<keyword evidence="6" id="KW-0998">Cell outer membrane</keyword>
<dbReference type="Pfam" id="PF25183">
    <property type="entry name" value="OMP_b-brl_4"/>
    <property type="match status" value="1"/>
</dbReference>
<feature type="domain" description="TonB-dependent receptor plug" evidence="8">
    <location>
        <begin position="169"/>
        <end position="240"/>
    </location>
</feature>
<dbReference type="InterPro" id="IPR012910">
    <property type="entry name" value="Plug_dom"/>
</dbReference>
<accession>A0A4Q7YVJ0</accession>
<dbReference type="InterPro" id="IPR036942">
    <property type="entry name" value="Beta-barrel_TonB_sf"/>
</dbReference>
<reference evidence="10 11" key="1">
    <citation type="submission" date="2019-02" db="EMBL/GenBank/DDBJ databases">
        <title>Genomic Encyclopedia of Archaeal and Bacterial Type Strains, Phase II (KMG-II): from individual species to whole genera.</title>
        <authorList>
            <person name="Goeker M."/>
        </authorList>
    </citation>
    <scope>NUCLEOTIDE SEQUENCE [LARGE SCALE GENOMIC DNA]</scope>
    <source>
        <strain evidence="10 11">DSM 18101</strain>
    </source>
</reference>
<feature type="signal peptide" evidence="7">
    <location>
        <begin position="1"/>
        <end position="22"/>
    </location>
</feature>
<dbReference type="Pfam" id="PF13620">
    <property type="entry name" value="CarboxypepD_reg"/>
    <property type="match status" value="1"/>
</dbReference>
<dbReference type="EMBL" id="SHKW01000001">
    <property type="protein sequence ID" value="RZU41902.1"/>
    <property type="molecule type" value="Genomic_DNA"/>
</dbReference>
<dbReference type="PANTHER" id="PTHR30069:SF46">
    <property type="entry name" value="OAR PROTEIN"/>
    <property type="match status" value="1"/>
</dbReference>
<dbReference type="Proteomes" id="UP000292958">
    <property type="component" value="Unassembled WGS sequence"/>
</dbReference>
<evidence type="ECO:0000313" key="10">
    <source>
        <dbReference type="EMBL" id="RZU41902.1"/>
    </source>
</evidence>
<dbReference type="Gene3D" id="2.40.170.20">
    <property type="entry name" value="TonB-dependent receptor, beta-barrel domain"/>
    <property type="match status" value="1"/>
</dbReference>
<dbReference type="InterPro" id="IPR037066">
    <property type="entry name" value="Plug_dom_sf"/>
</dbReference>
<dbReference type="InterPro" id="IPR008969">
    <property type="entry name" value="CarboxyPept-like_regulatory"/>
</dbReference>
<dbReference type="GO" id="GO:0009279">
    <property type="term" value="C:cell outer membrane"/>
    <property type="evidence" value="ECO:0007669"/>
    <property type="project" value="UniProtKB-SubCell"/>
</dbReference>
<keyword evidence="5" id="KW-0472">Membrane</keyword>
<dbReference type="InterPro" id="IPR039426">
    <property type="entry name" value="TonB-dep_rcpt-like"/>
</dbReference>
<sequence length="1124" mass="120942">MRIKEIVFLCTPFILSSGLACAQTITGSITGVVTDPTGAVIPDAKVTAINSSTGVTNTATTNGDGIYYLRFLQIGQYKITIEAAGFKGLSTQPFTLEVDQVAKIDGKLETGDASESVTVTDELQPILDTDNSTLTTTFTANTLQNVPLNGRNFSSITQFLPGAVDTSPAGMSGVNAIERATGPDGQVSVNGNRNQSNNYLLDGIEINETINNTIGYNPSPDAIENLTAITSNAGAEYGNVNGGDIIAVLKSGTNHFHGSAFAFLENYNLDANTWANKFAKVPRQPFTQTIFGGTFGGPVLKNKLFFFVDYSANRYQMGGSQAASVIPAAFRKGDFSSLPVQLTHFVPGQGQVAYPNNQVPITNPVAQYLFAHPEFYPLPNQTPTDGIAQNNYIGSYRNTVRNDQGDVKIDYTLGPRDTIMGRYSQGIASDATPQTPLAITFPPVNDYPFKGIALNWIHTFSPTIVNEARAGWSRVRWDQGIPQDTTGAFGMSGNSIVGINAPQPYPGFTLQDFGAIGAGSNQTYLTGVGTFGGGSSLIDNTFSYGDTLTLQLNKHSIKAGVEILRYQQNDFYPGNDGVMGRMQYSSAFTGDTMSDFVTDNIWYAGISANVGRSGQRQYRDAAFVQDDWKITSNLTLNLGLRYEYDQPIYEVNNKQGNVDLATGAYYTAGQAGAGAIFGDSRALYHPTYTNFQPRVGFSYQPLPRLVVRGGYGITNYLEGTGSNLRLNFNPPFHPVYSYTAVAASATSAGTPLTVQNAIPSNVTGSLISNTYRAWGNIKPALIQEFTLSTEYELDNKTSVVIGYVGQTGQHLIDPRAGNQLTAPGTVAPYANLVGQTGSVVITESEAMSNYNAAQLQMRRRQSKGLEFQINYTFAKAMTNNPGFFGAPNTSNASPYWQDAYNGHADYGPSGTDTRHSLSATAVYQLPFGRGQMFGGNSNWIVNEAIGGWKITGTAIAFSGLPVTINGPDTTSVNNKASRANHYQNLKITNRTLSNWFGTGSTVYHPIQSSTTVNGVTTVTTVNGCATAQAQSLGCAYGPTIGEQFGSAAVGTERAPGFEQLDFSAGKEFHIYNEQALEFRSDFFNAFNIASYGNPDNGITDSNFGQITNVRGIPRTIQFSLHYHF</sequence>
<comment type="caution">
    <text evidence="10">The sequence shown here is derived from an EMBL/GenBank/DDBJ whole genome shotgun (WGS) entry which is preliminary data.</text>
</comment>
<evidence type="ECO:0000259" key="8">
    <source>
        <dbReference type="Pfam" id="PF07715"/>
    </source>
</evidence>
<evidence type="ECO:0000256" key="5">
    <source>
        <dbReference type="ARBA" id="ARBA00023136"/>
    </source>
</evidence>
<feature type="domain" description="TonB-dependent transporter Oar-like beta-barrel" evidence="9">
    <location>
        <begin position="248"/>
        <end position="1117"/>
    </location>
</feature>
<evidence type="ECO:0000313" key="11">
    <source>
        <dbReference type="Proteomes" id="UP000292958"/>
    </source>
</evidence>
<dbReference type="Gene3D" id="2.60.40.1120">
    <property type="entry name" value="Carboxypeptidase-like, regulatory domain"/>
    <property type="match status" value="1"/>
</dbReference>
<keyword evidence="3" id="KW-1134">Transmembrane beta strand</keyword>
<evidence type="ECO:0000256" key="2">
    <source>
        <dbReference type="ARBA" id="ARBA00022448"/>
    </source>
</evidence>
<dbReference type="InterPro" id="IPR057601">
    <property type="entry name" value="Oar-like_b-barrel"/>
</dbReference>
<keyword evidence="2" id="KW-0813">Transport</keyword>
<dbReference type="PROSITE" id="PS51257">
    <property type="entry name" value="PROKAR_LIPOPROTEIN"/>
    <property type="match status" value="1"/>
</dbReference>
<evidence type="ECO:0000256" key="7">
    <source>
        <dbReference type="SAM" id="SignalP"/>
    </source>
</evidence>
<dbReference type="RefSeq" id="WP_242618003.1">
    <property type="nucleotide sequence ID" value="NZ_SHKW01000001.1"/>
</dbReference>
<dbReference type="GO" id="GO:0015344">
    <property type="term" value="F:siderophore uptake transmembrane transporter activity"/>
    <property type="evidence" value="ECO:0007669"/>
    <property type="project" value="TreeGrafter"/>
</dbReference>
<keyword evidence="10" id="KW-0675">Receptor</keyword>
<organism evidence="10 11">
    <name type="scientific">Edaphobacter modestus</name>
    <dbReference type="NCBI Taxonomy" id="388466"/>
    <lineage>
        <taxon>Bacteria</taxon>
        <taxon>Pseudomonadati</taxon>
        <taxon>Acidobacteriota</taxon>
        <taxon>Terriglobia</taxon>
        <taxon>Terriglobales</taxon>
        <taxon>Acidobacteriaceae</taxon>
        <taxon>Edaphobacter</taxon>
    </lineage>
</organism>
<gene>
    <name evidence="10" type="ORF">BDD14_3444</name>
</gene>
<keyword evidence="4" id="KW-0812">Transmembrane</keyword>
<dbReference type="GO" id="GO:0044718">
    <property type="term" value="P:siderophore transmembrane transport"/>
    <property type="evidence" value="ECO:0007669"/>
    <property type="project" value="TreeGrafter"/>
</dbReference>
<proteinExistence type="predicted"/>
<evidence type="ECO:0000256" key="6">
    <source>
        <dbReference type="ARBA" id="ARBA00023237"/>
    </source>
</evidence>
<dbReference type="Gene3D" id="2.170.130.10">
    <property type="entry name" value="TonB-dependent receptor, plug domain"/>
    <property type="match status" value="1"/>
</dbReference>
<dbReference type="SUPFAM" id="SSF49464">
    <property type="entry name" value="Carboxypeptidase regulatory domain-like"/>
    <property type="match status" value="1"/>
</dbReference>
<comment type="subcellular location">
    <subcellularLocation>
        <location evidence="1">Cell outer membrane</location>
        <topology evidence="1">Multi-pass membrane protein</topology>
    </subcellularLocation>
</comment>
<keyword evidence="7" id="KW-0732">Signal</keyword>
<dbReference type="AlphaFoldDB" id="A0A4Q7YVJ0"/>
<dbReference type="Pfam" id="PF07715">
    <property type="entry name" value="Plug"/>
    <property type="match status" value="1"/>
</dbReference>